<gene>
    <name evidence="1" type="ORF">FRX31_027364</name>
</gene>
<dbReference type="AlphaFoldDB" id="A0A7J6VEJ9"/>
<comment type="caution">
    <text evidence="1">The sequence shown here is derived from an EMBL/GenBank/DDBJ whole genome shotgun (WGS) entry which is preliminary data.</text>
</comment>
<name>A0A7J6VEJ9_THATH</name>
<evidence type="ECO:0000313" key="2">
    <source>
        <dbReference type="Proteomes" id="UP000554482"/>
    </source>
</evidence>
<evidence type="ECO:0000313" key="1">
    <source>
        <dbReference type="EMBL" id="KAF5183048.1"/>
    </source>
</evidence>
<organism evidence="1 2">
    <name type="scientific">Thalictrum thalictroides</name>
    <name type="common">Rue-anemone</name>
    <name type="synonym">Anemone thalictroides</name>
    <dbReference type="NCBI Taxonomy" id="46969"/>
    <lineage>
        <taxon>Eukaryota</taxon>
        <taxon>Viridiplantae</taxon>
        <taxon>Streptophyta</taxon>
        <taxon>Embryophyta</taxon>
        <taxon>Tracheophyta</taxon>
        <taxon>Spermatophyta</taxon>
        <taxon>Magnoliopsida</taxon>
        <taxon>Ranunculales</taxon>
        <taxon>Ranunculaceae</taxon>
        <taxon>Thalictroideae</taxon>
        <taxon>Thalictrum</taxon>
    </lineage>
</organism>
<reference evidence="1 2" key="1">
    <citation type="submission" date="2020-06" db="EMBL/GenBank/DDBJ databases">
        <title>Transcriptomic and genomic resources for Thalictrum thalictroides and T. hernandezii: Facilitating candidate gene discovery in an emerging model plant lineage.</title>
        <authorList>
            <person name="Arias T."/>
            <person name="Riano-Pachon D.M."/>
            <person name="Di Stilio V.S."/>
        </authorList>
    </citation>
    <scope>NUCLEOTIDE SEQUENCE [LARGE SCALE GENOMIC DNA]</scope>
    <source>
        <strain evidence="2">cv. WT478/WT964</strain>
        <tissue evidence="1">Leaves</tissue>
    </source>
</reference>
<dbReference type="EMBL" id="JABWDY010033979">
    <property type="protein sequence ID" value="KAF5183048.1"/>
    <property type="molecule type" value="Genomic_DNA"/>
</dbReference>
<accession>A0A7J6VEJ9</accession>
<protein>
    <submittedName>
        <fullName evidence="1">Uncharacterized protein</fullName>
    </submittedName>
</protein>
<dbReference type="Proteomes" id="UP000554482">
    <property type="component" value="Unassembled WGS sequence"/>
</dbReference>
<keyword evidence="2" id="KW-1185">Reference proteome</keyword>
<proteinExistence type="predicted"/>
<sequence length="118" mass="13801">MLVLVANLVNFCFEYQENLNKERKDLHSEDVCEEGMLSSSASASPLLVMQNSKEDEKLKHLNSQSVKRNEIDEWANPQFRHPDIFESSKENHFRIKLWGLQLFISAALFRYYLVPLDP</sequence>